<dbReference type="eggNOG" id="ENOG502QRPK">
    <property type="taxonomic scope" value="Eukaryota"/>
</dbReference>
<accession>D5GFT5</accession>
<feature type="region of interest" description="Disordered" evidence="1">
    <location>
        <begin position="828"/>
        <end position="880"/>
    </location>
</feature>
<dbReference type="HOGENOM" id="CLU_003826_2_0_1"/>
<dbReference type="InterPro" id="IPR013694">
    <property type="entry name" value="VIT"/>
</dbReference>
<dbReference type="PROSITE" id="PS50234">
    <property type="entry name" value="VWFA"/>
    <property type="match status" value="1"/>
</dbReference>
<gene>
    <name evidence="4" type="ORF">GSTUM_00007067001</name>
</gene>
<dbReference type="STRING" id="656061.D5GFT5"/>
<feature type="compositionally biased region" description="Basic and acidic residues" evidence="1">
    <location>
        <begin position="87"/>
        <end position="114"/>
    </location>
</feature>
<dbReference type="GeneID" id="9187289"/>
<evidence type="ECO:0000256" key="1">
    <source>
        <dbReference type="SAM" id="MobiDB-lite"/>
    </source>
</evidence>
<dbReference type="KEGG" id="tml:GSTUM_00007067001"/>
<dbReference type="SMART" id="SM00327">
    <property type="entry name" value="VWA"/>
    <property type="match status" value="1"/>
</dbReference>
<feature type="compositionally biased region" description="Acidic residues" evidence="1">
    <location>
        <begin position="601"/>
        <end position="612"/>
    </location>
</feature>
<feature type="region of interest" description="Disordered" evidence="1">
    <location>
        <begin position="87"/>
        <end position="118"/>
    </location>
</feature>
<dbReference type="AlphaFoldDB" id="D5GFT5"/>
<dbReference type="RefSeq" id="XP_002839187.1">
    <property type="nucleotide sequence ID" value="XM_002839141.1"/>
</dbReference>
<evidence type="ECO:0000313" key="4">
    <source>
        <dbReference type="EMBL" id="CAZ83378.1"/>
    </source>
</evidence>
<reference evidence="4 5" key="1">
    <citation type="journal article" date="2010" name="Nature">
        <title>Perigord black truffle genome uncovers evolutionary origins and mechanisms of symbiosis.</title>
        <authorList>
            <person name="Martin F."/>
            <person name="Kohler A."/>
            <person name="Murat C."/>
            <person name="Balestrini R."/>
            <person name="Coutinho P.M."/>
            <person name="Jaillon O."/>
            <person name="Montanini B."/>
            <person name="Morin E."/>
            <person name="Noel B."/>
            <person name="Percudani R."/>
            <person name="Porcel B."/>
            <person name="Rubini A."/>
            <person name="Amicucci A."/>
            <person name="Amselem J."/>
            <person name="Anthouard V."/>
            <person name="Arcioni S."/>
            <person name="Artiguenave F."/>
            <person name="Aury J.M."/>
            <person name="Ballario P."/>
            <person name="Bolchi A."/>
            <person name="Brenna A."/>
            <person name="Brun A."/>
            <person name="Buee M."/>
            <person name="Cantarel B."/>
            <person name="Chevalier G."/>
            <person name="Couloux A."/>
            <person name="Da Silva C."/>
            <person name="Denoeud F."/>
            <person name="Duplessis S."/>
            <person name="Ghignone S."/>
            <person name="Hilselberger B."/>
            <person name="Iotti M."/>
            <person name="Marcais B."/>
            <person name="Mello A."/>
            <person name="Miranda M."/>
            <person name="Pacioni G."/>
            <person name="Quesneville H."/>
            <person name="Riccioni C."/>
            <person name="Ruotolo R."/>
            <person name="Splivallo R."/>
            <person name="Stocchi V."/>
            <person name="Tisserant E."/>
            <person name="Viscomi A.R."/>
            <person name="Zambonelli A."/>
            <person name="Zampieri E."/>
            <person name="Henrissat B."/>
            <person name="Lebrun M.H."/>
            <person name="Paolocci F."/>
            <person name="Bonfante P."/>
            <person name="Ottonello S."/>
            <person name="Wincker P."/>
        </authorList>
    </citation>
    <scope>NUCLEOTIDE SEQUENCE [LARGE SCALE GENOMIC DNA]</scope>
    <source>
        <strain evidence="4 5">Mel28</strain>
    </source>
</reference>
<dbReference type="InParanoid" id="D5GFT5"/>
<dbReference type="EMBL" id="FN430220">
    <property type="protein sequence ID" value="CAZ83378.1"/>
    <property type="molecule type" value="Genomic_DNA"/>
</dbReference>
<feature type="region of interest" description="Disordered" evidence="1">
    <location>
        <begin position="600"/>
        <end position="640"/>
    </location>
</feature>
<evidence type="ECO:0000259" key="2">
    <source>
        <dbReference type="PROSITE" id="PS50234"/>
    </source>
</evidence>
<dbReference type="Proteomes" id="UP000006911">
    <property type="component" value="Unassembled WGS sequence"/>
</dbReference>
<keyword evidence="5" id="KW-1185">Reference proteome</keyword>
<feature type="domain" description="VIT" evidence="3">
    <location>
        <begin position="115"/>
        <end position="245"/>
    </location>
</feature>
<protein>
    <submittedName>
        <fullName evidence="4">(Perigord truffle) hypothetical protein</fullName>
    </submittedName>
</protein>
<dbReference type="PROSITE" id="PS51468">
    <property type="entry name" value="VIT"/>
    <property type="match status" value="1"/>
</dbReference>
<dbReference type="Gene3D" id="3.40.50.410">
    <property type="entry name" value="von Willebrand factor, type A domain"/>
    <property type="match status" value="1"/>
</dbReference>
<dbReference type="PANTHER" id="PTHR45737">
    <property type="entry name" value="VON WILLEBRAND FACTOR A DOMAIN-CONTAINING PROTEIN 5A"/>
    <property type="match status" value="1"/>
</dbReference>
<dbReference type="InterPro" id="IPR036465">
    <property type="entry name" value="vWFA_dom_sf"/>
</dbReference>
<organism evidence="4 5">
    <name type="scientific">Tuber melanosporum (strain Mel28)</name>
    <name type="common">Perigord black truffle</name>
    <dbReference type="NCBI Taxonomy" id="656061"/>
    <lineage>
        <taxon>Eukaryota</taxon>
        <taxon>Fungi</taxon>
        <taxon>Dikarya</taxon>
        <taxon>Ascomycota</taxon>
        <taxon>Pezizomycotina</taxon>
        <taxon>Pezizomycetes</taxon>
        <taxon>Pezizales</taxon>
        <taxon>Tuberaceae</taxon>
        <taxon>Tuber</taxon>
    </lineage>
</organism>
<proteinExistence type="predicted"/>
<sequence>MIIKRSQIFKDALNPPARHSTQNPLKNLPTSQATVVNPSFGYIIRMELYEEEEASWGHQGYRLTPRDLRSGSGIYFEYRCSRDNTERDNAYYTPADHKKEHQKGNEKQNKKEAYATKPASRTVTKVANLPLVLVSYKAHILTTATRTVLTQSFYHPGNAPIDEATYRFPLYAGCSVVSFVCHVGPRKIISGVVQPKKVAKATYEKAKSQGHTAGLLKAFTPEIFKTSLGNIPAGVTVRVEITYLTELKHDAEVDGIRLTVPTSIAPRYGGPPEGLFGDKYETVTGKGMSFSIDITMGERIRTIESPSHKVSVQLGTHKSTTKRRPNLANQYDDKKALVTLSQGSTHLSGDFVLLVTTVTPMFLYTPMALLEAHPTIPGQQALMVTLVPCFAGLKSNRSRKREIVFIVDRSGSMDSMIAPLKSAMNVFVKSLPIGCKFNICSFGSKYSFLWENSQDYSAHTVRAALNLVDNFNANMGGTELLEPIQETVKRRLEDVNTEVIVLTDGEIWEEDRVLGFIKQATGNSKGKLRFFSIGLGSEVSHSLVEGIARIGGGYSQIIADGSDEQDRGGWEGKVVKMLKAALTEHIDHYSLQVIHDGFHETDEEDSDDEEEESIHPSAVTPGTANAGKSMPAPQAPKKLSLLDPDRHFDMTSKIPPSDDELPIGRPAVTEYPGFSEDRFSHLKKLENPEILQAPYQIPPLYSQVRTVAYLLISPKGDRSLRNPTSVKLQGTAPGIEREQLIPITRLAEPGLTIHQLAARMALRDLEDGSSWLHSDKHGINHKDDTFSEYVEREGESLSIKWGLASKWASFVAVEDEFLEKEAREKADPKINAMRSQGNSSIDGDDDYALPDSGSTTETPAAASIKTPDTDRPEDAVGALSQGGQLSAPIVALRLAKDPLSMVSAGRIPGAFSVMHSGPDSMSMLLQPRDGVADGDWDQMSSPAPGLTSPVTASAAYGEFQNLQQASITLYESCEPFSDARGQMVFNSAPSPSSRCDIGKFSEGASEISEYDIPIAETGIIQSGKETDTEEIEGNKEEIPYSGNSSAPWPMEVPVPHTPCTGHRSHKPASISALTRSNPSKNNTPRQKVVRIICLQEFMGSFPVTNEMAQLIGLELPDVENLTMELFSDKATDESKALVMTSLVVAYLELEMHEHEGTWQMVVEKAREFLEEGCERVEALKEKAEGIIEEKVLKDDEDLPMGDSV</sequence>
<dbReference type="InterPro" id="IPR002035">
    <property type="entry name" value="VWF_A"/>
</dbReference>
<evidence type="ECO:0000313" key="5">
    <source>
        <dbReference type="Proteomes" id="UP000006911"/>
    </source>
</evidence>
<dbReference type="SUPFAM" id="SSF53300">
    <property type="entry name" value="vWA-like"/>
    <property type="match status" value="1"/>
</dbReference>
<evidence type="ECO:0000259" key="3">
    <source>
        <dbReference type="PROSITE" id="PS51468"/>
    </source>
</evidence>
<dbReference type="SMART" id="SM00609">
    <property type="entry name" value="VIT"/>
    <property type="match status" value="1"/>
</dbReference>
<dbReference type="Pfam" id="PF08487">
    <property type="entry name" value="VIT"/>
    <property type="match status" value="1"/>
</dbReference>
<feature type="domain" description="VWFA" evidence="2">
    <location>
        <begin position="402"/>
        <end position="586"/>
    </location>
</feature>
<dbReference type="PANTHER" id="PTHR45737:SF6">
    <property type="entry name" value="VON WILLEBRAND FACTOR A DOMAIN-CONTAINING PROTEIN 5A"/>
    <property type="match status" value="1"/>
</dbReference>
<name>D5GFT5_TUBMM</name>
<dbReference type="Pfam" id="PF13768">
    <property type="entry name" value="VWA_3"/>
    <property type="match status" value="1"/>
</dbReference>